<dbReference type="InterPro" id="IPR043968">
    <property type="entry name" value="SGNH"/>
</dbReference>
<organism evidence="3 4">
    <name type="scientific">Syphacia muris</name>
    <dbReference type="NCBI Taxonomy" id="451379"/>
    <lineage>
        <taxon>Eukaryota</taxon>
        <taxon>Metazoa</taxon>
        <taxon>Ecdysozoa</taxon>
        <taxon>Nematoda</taxon>
        <taxon>Chromadorea</taxon>
        <taxon>Rhabditida</taxon>
        <taxon>Spirurina</taxon>
        <taxon>Oxyuridomorpha</taxon>
        <taxon>Oxyuroidea</taxon>
        <taxon>Oxyuridae</taxon>
        <taxon>Syphacia</taxon>
    </lineage>
</organism>
<evidence type="ECO:0000313" key="3">
    <source>
        <dbReference type="Proteomes" id="UP000046393"/>
    </source>
</evidence>
<reference evidence="4" key="1">
    <citation type="submission" date="2017-02" db="UniProtKB">
        <authorList>
            <consortium name="WormBaseParasite"/>
        </authorList>
    </citation>
    <scope>IDENTIFICATION</scope>
</reference>
<feature type="transmembrane region" description="Helical" evidence="1">
    <location>
        <begin position="12"/>
        <end position="34"/>
    </location>
</feature>
<keyword evidence="3" id="KW-1185">Reference proteome</keyword>
<sequence>MRRKAIQANGSLSIVVFGNSYANAGFHAVVNAFIENIKEIRLVSNAACQPFVNSTEYAVGDYRRQCPPFIKHSIDYIEDLKPDLIFFLFRQVVFCIIHIFFIQPIYGVARPIDNIETDEQMINMQKTIDRLSLVTKVILIQMPLPASNKGYTDLLLKILEKKQSFDGLYMDFTAFRATYHFANKRLEHLECDKCVKIYGHHIFCDSKICRVFDPDNLLTFYDWATHFNPYAQICLSRLYRDTLLEVLVDQRFDED</sequence>
<dbReference type="PANTHER" id="PTHR23028">
    <property type="entry name" value="ACETYLTRANSFERASE"/>
    <property type="match status" value="1"/>
</dbReference>
<dbReference type="InterPro" id="IPR050879">
    <property type="entry name" value="Acyltransferase_3"/>
</dbReference>
<protein>
    <submittedName>
        <fullName evidence="4">SGNH domain-containing protein</fullName>
    </submittedName>
</protein>
<name>A0A0N5ACD6_9BILA</name>
<evidence type="ECO:0000256" key="1">
    <source>
        <dbReference type="SAM" id="Phobius"/>
    </source>
</evidence>
<accession>A0A0N5ACD6</accession>
<evidence type="ECO:0000259" key="2">
    <source>
        <dbReference type="Pfam" id="PF19040"/>
    </source>
</evidence>
<keyword evidence="1" id="KW-0812">Transmembrane</keyword>
<dbReference type="STRING" id="451379.A0A0N5ACD6"/>
<proteinExistence type="predicted"/>
<keyword evidence="1" id="KW-1133">Transmembrane helix</keyword>
<dbReference type="Pfam" id="PF19040">
    <property type="entry name" value="SGNH"/>
    <property type="match status" value="1"/>
</dbReference>
<dbReference type="Proteomes" id="UP000046393">
    <property type="component" value="Unplaced"/>
</dbReference>
<dbReference type="AlphaFoldDB" id="A0A0N5ACD6"/>
<dbReference type="WBParaSite" id="SMUV_0000181201-mRNA-1">
    <property type="protein sequence ID" value="SMUV_0000181201-mRNA-1"/>
    <property type="gene ID" value="SMUV_0000181201"/>
</dbReference>
<evidence type="ECO:0000313" key="4">
    <source>
        <dbReference type="WBParaSite" id="SMUV_0000181201-mRNA-1"/>
    </source>
</evidence>
<keyword evidence="1" id="KW-0472">Membrane</keyword>
<feature type="domain" description="SGNH" evidence="2">
    <location>
        <begin position="11"/>
        <end position="239"/>
    </location>
</feature>
<feature type="transmembrane region" description="Helical" evidence="1">
    <location>
        <begin position="84"/>
        <end position="102"/>
    </location>
</feature>